<evidence type="ECO:0000313" key="1">
    <source>
        <dbReference type="EMBL" id="CAD1476218.1"/>
    </source>
</evidence>
<gene>
    <name evidence="1" type="ORF">MHI_LOCUS628142</name>
</gene>
<organism evidence="1 2">
    <name type="scientific">Heterotrigona itama</name>
    <dbReference type="NCBI Taxonomy" id="395501"/>
    <lineage>
        <taxon>Eukaryota</taxon>
        <taxon>Metazoa</taxon>
        <taxon>Ecdysozoa</taxon>
        <taxon>Arthropoda</taxon>
        <taxon>Hexapoda</taxon>
        <taxon>Insecta</taxon>
        <taxon>Pterygota</taxon>
        <taxon>Neoptera</taxon>
        <taxon>Endopterygota</taxon>
        <taxon>Hymenoptera</taxon>
        <taxon>Apocrita</taxon>
        <taxon>Aculeata</taxon>
        <taxon>Apoidea</taxon>
        <taxon>Anthophila</taxon>
        <taxon>Apidae</taxon>
        <taxon>Heterotrigona</taxon>
    </lineage>
</organism>
<reference evidence="1" key="1">
    <citation type="submission" date="2020-07" db="EMBL/GenBank/DDBJ databases">
        <authorList>
            <person name="Nazaruddin N."/>
        </authorList>
    </citation>
    <scope>NUCLEOTIDE SEQUENCE</scope>
</reference>
<dbReference type="OrthoDB" id="6778319at2759"/>
<comment type="caution">
    <text evidence="1">The sequence shown here is derived from an EMBL/GenBank/DDBJ whole genome shotgun (WGS) entry which is preliminary data.</text>
</comment>
<accession>A0A6V7H9A7</accession>
<dbReference type="EMBL" id="CAJDYZ010009139">
    <property type="protein sequence ID" value="CAD1476218.1"/>
    <property type="molecule type" value="Genomic_DNA"/>
</dbReference>
<keyword evidence="2" id="KW-1185">Reference proteome</keyword>
<dbReference type="AlphaFoldDB" id="A0A6V7H9A7"/>
<protein>
    <submittedName>
        <fullName evidence="1">Uncharacterized protein</fullName>
    </submittedName>
</protein>
<sequence>MNRRLPENLKKISLKLFKLCSTEGCIWSAKIYAERDTSGIRQVGIAEDVCTELTNKLLNEDYELAFKFLNFKTHVVGTVRQTRNLCQDMLFLTH</sequence>
<proteinExistence type="predicted"/>
<name>A0A6V7H9A7_9HYME</name>
<dbReference type="Proteomes" id="UP000752696">
    <property type="component" value="Unassembled WGS sequence"/>
</dbReference>
<evidence type="ECO:0000313" key="2">
    <source>
        <dbReference type="Proteomes" id="UP000752696"/>
    </source>
</evidence>